<protein>
    <submittedName>
        <fullName evidence="1">Uncharacterized protein</fullName>
    </submittedName>
</protein>
<evidence type="ECO:0000313" key="1">
    <source>
        <dbReference type="EMBL" id="SHL60894.1"/>
    </source>
</evidence>
<accession>A0A1M7C117</accession>
<organism evidence="1 2">
    <name type="scientific">Halomonas cupida</name>
    <dbReference type="NCBI Taxonomy" id="44933"/>
    <lineage>
        <taxon>Bacteria</taxon>
        <taxon>Pseudomonadati</taxon>
        <taxon>Pseudomonadota</taxon>
        <taxon>Gammaproteobacteria</taxon>
        <taxon>Oceanospirillales</taxon>
        <taxon>Halomonadaceae</taxon>
        <taxon>Halomonas</taxon>
    </lineage>
</organism>
<reference evidence="1 2" key="1">
    <citation type="submission" date="2016-11" db="EMBL/GenBank/DDBJ databases">
        <authorList>
            <person name="Jaros S."/>
            <person name="Januszkiewicz K."/>
            <person name="Wedrychowicz H."/>
        </authorList>
    </citation>
    <scope>NUCLEOTIDE SEQUENCE [LARGE SCALE GENOMIC DNA]</scope>
    <source>
        <strain evidence="1 2">DSM 4740</strain>
    </source>
</reference>
<dbReference type="EMBL" id="FRCA01000002">
    <property type="protein sequence ID" value="SHL60894.1"/>
    <property type="molecule type" value="Genomic_DNA"/>
</dbReference>
<name>A0A1M7C117_9GAMM</name>
<gene>
    <name evidence="1" type="ORF">SAMN05660971_00922</name>
</gene>
<dbReference type="AlphaFoldDB" id="A0A1M7C117"/>
<proteinExistence type="predicted"/>
<sequence length="85" mass="9573">MQREHRADKRRILAANIRPPSPLSTALCTGEHNFRKIAQPCQSNASFHNSTGALQECHLTSRKRQCQAMLTGEPGQAQVTEEHYM</sequence>
<dbReference type="Proteomes" id="UP000184123">
    <property type="component" value="Unassembled WGS sequence"/>
</dbReference>
<evidence type="ECO:0000313" key="2">
    <source>
        <dbReference type="Proteomes" id="UP000184123"/>
    </source>
</evidence>